<protein>
    <submittedName>
        <fullName evidence="19">Polysaccharide export protein EpsE</fullName>
    </submittedName>
</protein>
<sequence length="271" mass="29056">MTTFNTFRTCAVSLLLAVASLGAVQAQDKVFDDRLGAGDTVRIQVFQSPELTLETRIQESGAISYPLIGSAKIAGLTIPAAEKTIADALTSGGFMKLPQISITQVSARRKQVSVLGNVGKPGQVALEYADTRLSDVLALAGGITSVGSDTVIITGQRNGKPMRQEINVAATYLEGKSGSDILMAGGDVVYVHRAPVFYVYGEAQRPGSFRLERNMSFMQALVMAGGPTVRGTEKRLRLNRQAPDGTVKELSPDMKDMVQPDDVIFVRESLF</sequence>
<name>A0A3E1RHA5_9BURK</name>
<dbReference type="GO" id="GO:0015288">
    <property type="term" value="F:porin activity"/>
    <property type="evidence" value="ECO:0007669"/>
    <property type="project" value="UniProtKB-KW"/>
</dbReference>
<dbReference type="RefSeq" id="WP_117174503.1">
    <property type="nucleotide sequence ID" value="NZ_QFZK01000002.1"/>
</dbReference>
<dbReference type="InterPro" id="IPR017478">
    <property type="entry name" value="Polysacc_export_EpsE"/>
</dbReference>
<dbReference type="PANTHER" id="PTHR33619:SF3">
    <property type="entry name" value="POLYSACCHARIDE EXPORT PROTEIN GFCE-RELATED"/>
    <property type="match status" value="1"/>
</dbReference>
<keyword evidence="20" id="KW-1185">Reference proteome</keyword>
<feature type="signal peptide" evidence="15">
    <location>
        <begin position="1"/>
        <end position="26"/>
    </location>
</feature>
<evidence type="ECO:0000256" key="10">
    <source>
        <dbReference type="ARBA" id="ARBA00023114"/>
    </source>
</evidence>
<dbReference type="Gene3D" id="3.10.560.10">
    <property type="entry name" value="Outer membrane lipoprotein wza domain like"/>
    <property type="match status" value="2"/>
</dbReference>
<keyword evidence="13" id="KW-0998">Cell outer membrane</keyword>
<feature type="domain" description="SLBB" evidence="18">
    <location>
        <begin position="110"/>
        <end position="191"/>
    </location>
</feature>
<dbReference type="InterPro" id="IPR049712">
    <property type="entry name" value="Poly_export"/>
</dbReference>
<dbReference type="Pfam" id="PF02563">
    <property type="entry name" value="Poly_export"/>
    <property type="match status" value="1"/>
</dbReference>
<keyword evidence="10" id="KW-0626">Porin</keyword>
<evidence type="ECO:0000256" key="5">
    <source>
        <dbReference type="ARBA" id="ARBA00022597"/>
    </source>
</evidence>
<dbReference type="AlphaFoldDB" id="A0A3E1RHA5"/>
<feature type="domain" description="Soluble ligand binding" evidence="17">
    <location>
        <begin position="196"/>
        <end position="247"/>
    </location>
</feature>
<dbReference type="NCBIfam" id="TIGR03028">
    <property type="entry name" value="EpsE"/>
    <property type="match status" value="1"/>
</dbReference>
<evidence type="ECO:0000313" key="20">
    <source>
        <dbReference type="Proteomes" id="UP000260665"/>
    </source>
</evidence>
<comment type="subcellular location">
    <subcellularLocation>
        <location evidence="1">Cell outer membrane</location>
        <topology evidence="1">Multi-pass membrane protein</topology>
    </subcellularLocation>
</comment>
<dbReference type="GO" id="GO:0009279">
    <property type="term" value="C:cell outer membrane"/>
    <property type="evidence" value="ECO:0007669"/>
    <property type="project" value="UniProtKB-SubCell"/>
</dbReference>
<evidence type="ECO:0000256" key="1">
    <source>
        <dbReference type="ARBA" id="ARBA00004571"/>
    </source>
</evidence>
<evidence type="ECO:0000256" key="12">
    <source>
        <dbReference type="ARBA" id="ARBA00023139"/>
    </source>
</evidence>
<evidence type="ECO:0000256" key="7">
    <source>
        <dbReference type="ARBA" id="ARBA00022729"/>
    </source>
</evidence>
<dbReference type="InterPro" id="IPR003715">
    <property type="entry name" value="Poly_export_N"/>
</dbReference>
<dbReference type="Pfam" id="PF10531">
    <property type="entry name" value="SLBB"/>
    <property type="match status" value="1"/>
</dbReference>
<dbReference type="InterPro" id="IPR054765">
    <property type="entry name" value="SLBB_dom"/>
</dbReference>
<accession>A0A3E1RHA5</accession>
<dbReference type="EMBL" id="QFZK01000002">
    <property type="protein sequence ID" value="RFO97990.1"/>
    <property type="molecule type" value="Genomic_DNA"/>
</dbReference>
<dbReference type="GO" id="GO:0015159">
    <property type="term" value="F:polysaccharide transmembrane transporter activity"/>
    <property type="evidence" value="ECO:0007669"/>
    <property type="project" value="InterPro"/>
</dbReference>
<evidence type="ECO:0000256" key="9">
    <source>
        <dbReference type="ARBA" id="ARBA00023065"/>
    </source>
</evidence>
<evidence type="ECO:0000259" key="18">
    <source>
        <dbReference type="Pfam" id="PF22461"/>
    </source>
</evidence>
<evidence type="ECO:0000256" key="8">
    <source>
        <dbReference type="ARBA" id="ARBA00023047"/>
    </source>
</evidence>
<keyword evidence="3" id="KW-0813">Transport</keyword>
<keyword evidence="12" id="KW-0564">Palmitate</keyword>
<reference evidence="19 20" key="1">
    <citation type="submission" date="2018-05" db="EMBL/GenBank/DDBJ databases">
        <title>Rhodoferax soyangensis sp.nov., isolated from an oligotrophic freshwater lake.</title>
        <authorList>
            <person name="Park M."/>
        </authorList>
    </citation>
    <scope>NUCLEOTIDE SEQUENCE [LARGE SCALE GENOMIC DNA]</scope>
    <source>
        <strain evidence="19 20">IMCC26218</strain>
    </source>
</reference>
<dbReference type="GO" id="GO:0006811">
    <property type="term" value="P:monoatomic ion transport"/>
    <property type="evidence" value="ECO:0007669"/>
    <property type="project" value="UniProtKB-KW"/>
</dbReference>
<comment type="caution">
    <text evidence="19">The sequence shown here is derived from an EMBL/GenBank/DDBJ whole genome shotgun (WGS) entry which is preliminary data.</text>
</comment>
<dbReference type="GO" id="GO:0046930">
    <property type="term" value="C:pore complex"/>
    <property type="evidence" value="ECO:0007669"/>
    <property type="project" value="UniProtKB-KW"/>
</dbReference>
<keyword evidence="8" id="KW-0625">Polysaccharide transport</keyword>
<evidence type="ECO:0000256" key="3">
    <source>
        <dbReference type="ARBA" id="ARBA00022448"/>
    </source>
</evidence>
<evidence type="ECO:0000256" key="4">
    <source>
        <dbReference type="ARBA" id="ARBA00022452"/>
    </source>
</evidence>
<dbReference type="Gene3D" id="3.30.1950.10">
    <property type="entry name" value="wza like domain"/>
    <property type="match status" value="1"/>
</dbReference>
<keyword evidence="14" id="KW-0449">Lipoprotein</keyword>
<keyword evidence="11" id="KW-0472">Membrane</keyword>
<dbReference type="Proteomes" id="UP000260665">
    <property type="component" value="Unassembled WGS sequence"/>
</dbReference>
<gene>
    <name evidence="19" type="primary">epsE</name>
    <name evidence="19" type="ORF">DIC66_04490</name>
</gene>
<evidence type="ECO:0000256" key="6">
    <source>
        <dbReference type="ARBA" id="ARBA00022692"/>
    </source>
</evidence>
<keyword evidence="7 15" id="KW-0732">Signal</keyword>
<keyword evidence="9" id="KW-0406">Ion transport</keyword>
<evidence type="ECO:0000256" key="2">
    <source>
        <dbReference type="ARBA" id="ARBA00009450"/>
    </source>
</evidence>
<organism evidence="19 20">
    <name type="scientific">Rhodoferax lacus</name>
    <dbReference type="NCBI Taxonomy" id="2184758"/>
    <lineage>
        <taxon>Bacteria</taxon>
        <taxon>Pseudomonadati</taxon>
        <taxon>Pseudomonadota</taxon>
        <taxon>Betaproteobacteria</taxon>
        <taxon>Burkholderiales</taxon>
        <taxon>Comamonadaceae</taxon>
        <taxon>Rhodoferax</taxon>
    </lineage>
</organism>
<feature type="domain" description="Polysaccharide export protein N-terminal" evidence="16">
    <location>
        <begin position="32"/>
        <end position="103"/>
    </location>
</feature>
<feature type="chain" id="PRO_5017823252" evidence="15">
    <location>
        <begin position="27"/>
        <end position="271"/>
    </location>
</feature>
<evidence type="ECO:0000256" key="14">
    <source>
        <dbReference type="ARBA" id="ARBA00023288"/>
    </source>
</evidence>
<keyword evidence="6" id="KW-0812">Transmembrane</keyword>
<dbReference type="Pfam" id="PF22461">
    <property type="entry name" value="SLBB_2"/>
    <property type="match status" value="1"/>
</dbReference>
<dbReference type="InterPro" id="IPR019554">
    <property type="entry name" value="Soluble_ligand-bd"/>
</dbReference>
<evidence type="ECO:0000259" key="16">
    <source>
        <dbReference type="Pfam" id="PF02563"/>
    </source>
</evidence>
<evidence type="ECO:0000256" key="13">
    <source>
        <dbReference type="ARBA" id="ARBA00023237"/>
    </source>
</evidence>
<dbReference type="PANTHER" id="PTHR33619">
    <property type="entry name" value="POLYSACCHARIDE EXPORT PROTEIN GFCE-RELATED"/>
    <property type="match status" value="1"/>
</dbReference>
<evidence type="ECO:0000313" key="19">
    <source>
        <dbReference type="EMBL" id="RFO97990.1"/>
    </source>
</evidence>
<comment type="similarity">
    <text evidence="2">Belongs to the BexD/CtrA/VexA family.</text>
</comment>
<keyword evidence="4" id="KW-1134">Transmembrane beta strand</keyword>
<proteinExistence type="inferred from homology"/>
<evidence type="ECO:0000256" key="11">
    <source>
        <dbReference type="ARBA" id="ARBA00023136"/>
    </source>
</evidence>
<dbReference type="OrthoDB" id="9815244at2"/>
<evidence type="ECO:0000256" key="15">
    <source>
        <dbReference type="SAM" id="SignalP"/>
    </source>
</evidence>
<keyword evidence="5" id="KW-0762">Sugar transport</keyword>
<evidence type="ECO:0000259" key="17">
    <source>
        <dbReference type="Pfam" id="PF10531"/>
    </source>
</evidence>